<dbReference type="InterPro" id="IPR021858">
    <property type="entry name" value="Fun_TF"/>
</dbReference>
<dbReference type="InterPro" id="IPR036864">
    <property type="entry name" value="Zn2-C6_fun-type_DNA-bd_sf"/>
</dbReference>
<feature type="domain" description="Zn(2)-C6 fungal-type" evidence="3">
    <location>
        <begin position="43"/>
        <end position="71"/>
    </location>
</feature>
<dbReference type="OrthoDB" id="416217at2759"/>
<protein>
    <submittedName>
        <fullName evidence="4">Fungal-specific transcription factor domain-containing protein</fullName>
    </submittedName>
</protein>
<dbReference type="GO" id="GO:0000981">
    <property type="term" value="F:DNA-binding transcription factor activity, RNA polymerase II-specific"/>
    <property type="evidence" value="ECO:0007669"/>
    <property type="project" value="InterPro"/>
</dbReference>
<dbReference type="Gene3D" id="4.10.240.10">
    <property type="entry name" value="Zn(2)-C6 fungal-type DNA-binding domain"/>
    <property type="match status" value="1"/>
</dbReference>
<evidence type="ECO:0000256" key="2">
    <source>
        <dbReference type="ARBA" id="ARBA00023242"/>
    </source>
</evidence>
<keyword evidence="5" id="KW-1185">Reference proteome</keyword>
<proteinExistence type="predicted"/>
<dbReference type="EMBL" id="JAGPYM010000046">
    <property type="protein sequence ID" value="KAH6873425.1"/>
    <property type="molecule type" value="Genomic_DNA"/>
</dbReference>
<dbReference type="InterPro" id="IPR001138">
    <property type="entry name" value="Zn2Cys6_DnaBD"/>
</dbReference>
<dbReference type="PROSITE" id="PS50048">
    <property type="entry name" value="ZN2_CY6_FUNGAL_2"/>
    <property type="match status" value="1"/>
</dbReference>
<keyword evidence="2" id="KW-0539">Nucleus</keyword>
<dbReference type="GO" id="GO:0000976">
    <property type="term" value="F:transcription cis-regulatory region binding"/>
    <property type="evidence" value="ECO:0007669"/>
    <property type="project" value="TreeGrafter"/>
</dbReference>
<comment type="subcellular location">
    <subcellularLocation>
        <location evidence="1">Nucleus</location>
    </subcellularLocation>
</comment>
<evidence type="ECO:0000256" key="1">
    <source>
        <dbReference type="ARBA" id="ARBA00004123"/>
    </source>
</evidence>
<dbReference type="AlphaFoldDB" id="A0A9P8VSF0"/>
<dbReference type="GO" id="GO:0045944">
    <property type="term" value="P:positive regulation of transcription by RNA polymerase II"/>
    <property type="evidence" value="ECO:0007669"/>
    <property type="project" value="TreeGrafter"/>
</dbReference>
<dbReference type="GO" id="GO:0005634">
    <property type="term" value="C:nucleus"/>
    <property type="evidence" value="ECO:0007669"/>
    <property type="project" value="UniProtKB-SubCell"/>
</dbReference>
<gene>
    <name evidence="4" type="ORF">B0T10DRAFT_522511</name>
</gene>
<dbReference type="Proteomes" id="UP000777438">
    <property type="component" value="Unassembled WGS sequence"/>
</dbReference>
<dbReference type="Pfam" id="PF00172">
    <property type="entry name" value="Zn_clus"/>
    <property type="match status" value="1"/>
</dbReference>
<dbReference type="SMART" id="SM00066">
    <property type="entry name" value="GAL4"/>
    <property type="match status" value="1"/>
</dbReference>
<dbReference type="PANTHER" id="PTHR37534">
    <property type="entry name" value="TRANSCRIPTIONAL ACTIVATOR PROTEIN UGA3"/>
    <property type="match status" value="1"/>
</dbReference>
<sequence length="481" mass="55376">MGFRRIRFAPVQSSENKVVARVDLSPPLLCQNKPRAKDKGRSGCLECKAKRVKCDETFPICRRCQRHDRVCHALPRLGQWRTELPWIMADAATSTWNQRLEARQAPFANRKFLKMWFERTSRIMVLDDTSNPFSFALIDYVTVSSSLAHVLQSISAGHEHFFRQPKLYQSLEERGMAMMALRNELNLRGKPLISMVLTTYFLGISSTYLDGSIQDFGKEHLCACRRMVESFLLDSTVGHDPMVNHIVDAFVYWEMTCSVLIDASEHPDFETSFIRQWILRTGGEQHPLTGSCTYLFHLLSNMGKYCRAVVDTGERDRSLERYYERELLDCKSPQEDPLWRVTADAYRNHGLMLLHRVCADDYSFSLSAESGDVQSQTDIEAAIRVRAIETLDCLFKVPATSNFLNIQAVPLLTAGSELTKDDQELREEVILRFRAVFSYQRLPANLSAIELLEELWELRDAGIVLSWIELMLQKNWRLRLG</sequence>
<evidence type="ECO:0000313" key="5">
    <source>
        <dbReference type="Proteomes" id="UP000777438"/>
    </source>
</evidence>
<dbReference type="PANTHER" id="PTHR37534:SF44">
    <property type="entry name" value="ZN(II)2CYS6 TRANSCRIPTION FACTOR (EUROFUNG)"/>
    <property type="match status" value="1"/>
</dbReference>
<evidence type="ECO:0000313" key="4">
    <source>
        <dbReference type="EMBL" id="KAH6873425.1"/>
    </source>
</evidence>
<dbReference type="Pfam" id="PF11951">
    <property type="entry name" value="Fungal_trans_2"/>
    <property type="match status" value="1"/>
</dbReference>
<dbReference type="SUPFAM" id="SSF57701">
    <property type="entry name" value="Zn2/Cys6 DNA-binding domain"/>
    <property type="match status" value="1"/>
</dbReference>
<accession>A0A9P8VSF0</accession>
<dbReference type="GO" id="GO:0008270">
    <property type="term" value="F:zinc ion binding"/>
    <property type="evidence" value="ECO:0007669"/>
    <property type="project" value="InterPro"/>
</dbReference>
<comment type="caution">
    <text evidence="4">The sequence shown here is derived from an EMBL/GenBank/DDBJ whole genome shotgun (WGS) entry which is preliminary data.</text>
</comment>
<organism evidence="4 5">
    <name type="scientific">Thelonectria olida</name>
    <dbReference type="NCBI Taxonomy" id="1576542"/>
    <lineage>
        <taxon>Eukaryota</taxon>
        <taxon>Fungi</taxon>
        <taxon>Dikarya</taxon>
        <taxon>Ascomycota</taxon>
        <taxon>Pezizomycotina</taxon>
        <taxon>Sordariomycetes</taxon>
        <taxon>Hypocreomycetidae</taxon>
        <taxon>Hypocreales</taxon>
        <taxon>Nectriaceae</taxon>
        <taxon>Thelonectria</taxon>
    </lineage>
</organism>
<name>A0A9P8VSF0_9HYPO</name>
<evidence type="ECO:0000259" key="3">
    <source>
        <dbReference type="PROSITE" id="PS50048"/>
    </source>
</evidence>
<reference evidence="4 5" key="1">
    <citation type="journal article" date="2021" name="Nat. Commun.">
        <title>Genetic determinants of endophytism in the Arabidopsis root mycobiome.</title>
        <authorList>
            <person name="Mesny F."/>
            <person name="Miyauchi S."/>
            <person name="Thiergart T."/>
            <person name="Pickel B."/>
            <person name="Atanasova L."/>
            <person name="Karlsson M."/>
            <person name="Huettel B."/>
            <person name="Barry K.W."/>
            <person name="Haridas S."/>
            <person name="Chen C."/>
            <person name="Bauer D."/>
            <person name="Andreopoulos W."/>
            <person name="Pangilinan J."/>
            <person name="LaButti K."/>
            <person name="Riley R."/>
            <person name="Lipzen A."/>
            <person name="Clum A."/>
            <person name="Drula E."/>
            <person name="Henrissat B."/>
            <person name="Kohler A."/>
            <person name="Grigoriev I.V."/>
            <person name="Martin F.M."/>
            <person name="Hacquard S."/>
        </authorList>
    </citation>
    <scope>NUCLEOTIDE SEQUENCE [LARGE SCALE GENOMIC DNA]</scope>
    <source>
        <strain evidence="4 5">MPI-CAGE-CH-0241</strain>
    </source>
</reference>
<dbReference type="PROSITE" id="PS00463">
    <property type="entry name" value="ZN2_CY6_FUNGAL_1"/>
    <property type="match status" value="1"/>
</dbReference>
<dbReference type="CDD" id="cd00067">
    <property type="entry name" value="GAL4"/>
    <property type="match status" value="1"/>
</dbReference>